<dbReference type="Proteomes" id="UP000017836">
    <property type="component" value="Unassembled WGS sequence"/>
</dbReference>
<organism evidence="1 2">
    <name type="scientific">Amborella trichopoda</name>
    <dbReference type="NCBI Taxonomy" id="13333"/>
    <lineage>
        <taxon>Eukaryota</taxon>
        <taxon>Viridiplantae</taxon>
        <taxon>Streptophyta</taxon>
        <taxon>Embryophyta</taxon>
        <taxon>Tracheophyta</taxon>
        <taxon>Spermatophyta</taxon>
        <taxon>Magnoliopsida</taxon>
        <taxon>Amborellales</taxon>
        <taxon>Amborellaceae</taxon>
        <taxon>Amborella</taxon>
    </lineage>
</organism>
<protein>
    <submittedName>
        <fullName evidence="1">Uncharacterized protein</fullName>
    </submittedName>
</protein>
<evidence type="ECO:0000313" key="2">
    <source>
        <dbReference type="Proteomes" id="UP000017836"/>
    </source>
</evidence>
<evidence type="ECO:0000313" key="1">
    <source>
        <dbReference type="EMBL" id="ERN05042.1"/>
    </source>
</evidence>
<gene>
    <name evidence="1" type="ORF">AMTR_s00053p00074150</name>
</gene>
<accession>W1P563</accession>
<dbReference type="Gramene" id="ERN05042">
    <property type="protein sequence ID" value="ERN05042"/>
    <property type="gene ID" value="AMTR_s00053p00074150"/>
</dbReference>
<keyword evidence="2" id="KW-1185">Reference proteome</keyword>
<dbReference type="HOGENOM" id="CLU_1837801_0_0_1"/>
<name>W1P563_AMBTC</name>
<dbReference type="EMBL" id="KI394012">
    <property type="protein sequence ID" value="ERN05042.1"/>
    <property type="molecule type" value="Genomic_DNA"/>
</dbReference>
<dbReference type="AlphaFoldDB" id="W1P563"/>
<reference evidence="2" key="1">
    <citation type="journal article" date="2013" name="Science">
        <title>The Amborella genome and the evolution of flowering plants.</title>
        <authorList>
            <consortium name="Amborella Genome Project"/>
        </authorList>
    </citation>
    <scope>NUCLEOTIDE SEQUENCE [LARGE SCALE GENOMIC DNA]</scope>
</reference>
<proteinExistence type="predicted"/>
<sequence>MVPKNKPQKGKKINRKCHKGRQGWQQPTIRIISSMRLLVCLKANDINNPRVGATNDPSDLINEATNVIGLFQSLSCLKAKEINNPRIGAANNSNYLVNEATNVVGLFQLLVCLKAKERNNPRVGLEQPTTPMTSSTRPLA</sequence>